<evidence type="ECO:0000256" key="3">
    <source>
        <dbReference type="SAM" id="MobiDB-lite"/>
    </source>
</evidence>
<accession>A0A0S3KAK8</accession>
<reference evidence="7 9" key="1">
    <citation type="submission" date="2014-12" db="EMBL/GenBank/DDBJ databases">
        <title>Draft genome sequences of 29 type strains of Enterococci.</title>
        <authorList>
            <person name="Zhong Z."/>
            <person name="Sun Z."/>
            <person name="Liu W."/>
            <person name="Zhang W."/>
            <person name="Zhang H."/>
        </authorList>
    </citation>
    <scope>NUCLEOTIDE SEQUENCE [LARGE SCALE GENOMIC DNA]</scope>
    <source>
        <strain evidence="7 9">DSM 22801</strain>
    </source>
</reference>
<dbReference type="InterPro" id="IPR022263">
    <property type="entry name" value="KxYKxGKxW"/>
</dbReference>
<dbReference type="EMBL" id="CP013614">
    <property type="protein sequence ID" value="ALS01357.1"/>
    <property type="molecule type" value="Genomic_DNA"/>
</dbReference>
<keyword evidence="2" id="KW-0677">Repeat</keyword>
<feature type="region of interest" description="Disordered" evidence="3">
    <location>
        <begin position="648"/>
        <end position="670"/>
    </location>
</feature>
<gene>
    <name evidence="6" type="ORF">ATZ33_08250</name>
    <name evidence="7" type="ORF">RV15_GL001781</name>
</gene>
<evidence type="ECO:0000259" key="5">
    <source>
        <dbReference type="Pfam" id="PF06458"/>
    </source>
</evidence>
<dbReference type="InterPro" id="IPR009459">
    <property type="entry name" value="MucBP_dom"/>
</dbReference>
<dbReference type="Pfam" id="PF19258">
    <property type="entry name" value="KxYKxGKxW_sig"/>
    <property type="match status" value="1"/>
</dbReference>
<evidence type="ECO:0000313" key="7">
    <source>
        <dbReference type="EMBL" id="OJG88596.1"/>
    </source>
</evidence>
<dbReference type="OrthoDB" id="2195285at2"/>
<organism evidence="7 9">
    <name type="scientific">Enterococcus silesiacus</name>
    <dbReference type="NCBI Taxonomy" id="332949"/>
    <lineage>
        <taxon>Bacteria</taxon>
        <taxon>Bacillati</taxon>
        <taxon>Bacillota</taxon>
        <taxon>Bacilli</taxon>
        <taxon>Lactobacillales</taxon>
        <taxon>Enterococcaceae</taxon>
        <taxon>Enterococcus</taxon>
    </lineage>
</organism>
<proteinExistence type="predicted"/>
<feature type="region of interest" description="Disordered" evidence="3">
    <location>
        <begin position="682"/>
        <end position="722"/>
    </location>
</feature>
<keyword evidence="4" id="KW-0812">Transmembrane</keyword>
<feature type="region of interest" description="Disordered" evidence="3">
    <location>
        <begin position="56"/>
        <end position="99"/>
    </location>
</feature>
<keyword evidence="8" id="KW-1185">Reference proteome</keyword>
<evidence type="ECO:0000313" key="8">
    <source>
        <dbReference type="Proteomes" id="UP000065511"/>
    </source>
</evidence>
<dbReference type="Pfam" id="PF18483">
    <property type="entry name" value="Lectin_L-type_dom"/>
    <property type="match status" value="1"/>
</dbReference>
<dbReference type="Gene3D" id="3.10.20.320">
    <property type="entry name" value="Putative peptidoglycan bound protein (lpxtg motif)"/>
    <property type="match status" value="2"/>
</dbReference>
<dbReference type="Proteomes" id="UP000065511">
    <property type="component" value="Chromosome"/>
</dbReference>
<dbReference type="Proteomes" id="UP000183039">
    <property type="component" value="Unassembled WGS sequence"/>
</dbReference>
<dbReference type="Pfam" id="PF06458">
    <property type="entry name" value="MucBP"/>
    <property type="match status" value="2"/>
</dbReference>
<name>A0A0S3KAK8_9ENTE</name>
<keyword evidence="4" id="KW-1133">Transmembrane helix</keyword>
<keyword evidence="4" id="KW-0472">Membrane</keyword>
<evidence type="ECO:0000256" key="4">
    <source>
        <dbReference type="SAM" id="Phobius"/>
    </source>
</evidence>
<evidence type="ECO:0000313" key="9">
    <source>
        <dbReference type="Proteomes" id="UP000183039"/>
    </source>
</evidence>
<evidence type="ECO:0000256" key="1">
    <source>
        <dbReference type="ARBA" id="ARBA00022729"/>
    </source>
</evidence>
<reference evidence="6 8" key="2">
    <citation type="submission" date="2015-12" db="EMBL/GenBank/DDBJ databases">
        <authorList>
            <person name="Lauer A."/>
            <person name="Humrighouse B."/>
            <person name="Loparev V."/>
            <person name="Shewmaker P.L."/>
            <person name="Whitney A.M."/>
            <person name="McLaughlin R.W."/>
        </authorList>
    </citation>
    <scope>NUCLEOTIDE SEQUENCE [LARGE SCALE GENOMIC DNA]</scope>
    <source>
        <strain evidence="6 8">LMG 23085</strain>
    </source>
</reference>
<feature type="compositionally biased region" description="Basic and acidic residues" evidence="3">
    <location>
        <begin position="161"/>
        <end position="179"/>
    </location>
</feature>
<dbReference type="InterPro" id="IPR013320">
    <property type="entry name" value="ConA-like_dom_sf"/>
</dbReference>
<feature type="compositionally biased region" description="Basic and acidic residues" evidence="3">
    <location>
        <begin position="134"/>
        <end position="151"/>
    </location>
</feature>
<feature type="region of interest" description="Disordered" evidence="3">
    <location>
        <begin position="129"/>
        <end position="186"/>
    </location>
</feature>
<dbReference type="EMBL" id="JXLC01000025">
    <property type="protein sequence ID" value="OJG88596.1"/>
    <property type="molecule type" value="Genomic_DNA"/>
</dbReference>
<dbReference type="NCBIfam" id="TIGR03715">
    <property type="entry name" value="KxYKxGKxW"/>
    <property type="match status" value="1"/>
</dbReference>
<evidence type="ECO:0000313" key="6">
    <source>
        <dbReference type="EMBL" id="ALS01357.1"/>
    </source>
</evidence>
<dbReference type="KEGG" id="ess:ATZ33_08250"/>
<feature type="domain" description="MucBP" evidence="5">
    <location>
        <begin position="458"/>
        <end position="527"/>
    </location>
</feature>
<feature type="transmembrane region" description="Helical" evidence="4">
    <location>
        <begin position="747"/>
        <end position="768"/>
    </location>
</feature>
<evidence type="ECO:0000256" key="2">
    <source>
        <dbReference type="ARBA" id="ARBA00022737"/>
    </source>
</evidence>
<keyword evidence="1" id="KW-0732">Signal</keyword>
<feature type="domain" description="MucBP" evidence="5">
    <location>
        <begin position="534"/>
        <end position="596"/>
    </location>
</feature>
<feature type="compositionally biased region" description="Low complexity" evidence="3">
    <location>
        <begin position="656"/>
        <end position="670"/>
    </location>
</feature>
<dbReference type="SUPFAM" id="SSF49899">
    <property type="entry name" value="Concanavalin A-like lectins/glucanases"/>
    <property type="match status" value="1"/>
</dbReference>
<feature type="compositionally biased region" description="Polar residues" evidence="3">
    <location>
        <begin position="57"/>
        <end position="99"/>
    </location>
</feature>
<sequence>MLKNNRKFMNLEYKKRYKMYKVKKSWVVAPIVFIGLIGLAGITTDTASAAEVGLDSTGRQPITKPQSAAPTVQGNSQLENADENSSPKNIVSTEPTTNNQKAIVESQPVMSGKGQQESASMDQQAQNNLNLPDVSKDNQETSEETATKENPEYDINQQTKTSDDKKSTTIDTAEQKDIQSTEAINNSRNKRAVTDGVIHVDKDNFIDSFKISGTQGTPEQYKNRELSYDKATGILTLTDDVRDQAGTATLKTKISTDADFILKGQLNIGDKDQIKGGADGIGIGFSTDNTGSVGHIGGGVGIAGLLGSSGWKVDTFWDTNHPNQDLKADPKEFQYVNKADEDKYGKNGQGRGYTFAGFVYSRPINGNTNTVSDLETDNGQIVDAPDGKFKPFTLEFNGETKMLTVIYNNKKFSKDMGPDLAATNQNAVNLIISAGTGSQMNRQQFLIESLDYTAAASINVKYIDENKNEIAHAQVHYGALGAVIGETYSTQKLDIKDYTFSRMEGDMPASGKLERLGLNGEVIYVYQENKYKLVIGYTDTNGKELLPSETPKEDYKKGDTYETSAKVVKGYYLTETPANATGTFTTEDISVTYVYKKLGNLVPTPEDPNDPNFPETPKVPYPGDPNDPTTTGIPVVPVVPGYTPYLPDPNDPNKPGQPIQPGTPITPTTPDGDTLIIYVRNKPNKPSVTGNNISGRNSGTPNGISPKRNISSNTPTIPSNSKLSYSPILKNSQAEKSLPQTGEVVSLSLWSSVLGLCMATLGIVGIIIKRKTAK</sequence>
<dbReference type="Gene3D" id="2.60.120.200">
    <property type="match status" value="1"/>
</dbReference>
<feature type="compositionally biased region" description="Polar residues" evidence="3">
    <location>
        <begin position="684"/>
        <end position="722"/>
    </location>
</feature>
<dbReference type="AlphaFoldDB" id="A0A0S3KAK8"/>
<protein>
    <recommendedName>
        <fullName evidence="5">MucBP domain-containing protein</fullName>
    </recommendedName>
</protein>